<organism evidence="1">
    <name type="scientific">uncultured Leptolyngbya sp</name>
    <dbReference type="NCBI Taxonomy" id="332963"/>
    <lineage>
        <taxon>Bacteria</taxon>
        <taxon>Bacillati</taxon>
        <taxon>Cyanobacteriota</taxon>
        <taxon>Cyanophyceae</taxon>
        <taxon>Leptolyngbyales</taxon>
        <taxon>Leptolyngbyaceae</taxon>
        <taxon>Leptolyngbya group</taxon>
        <taxon>Leptolyngbya</taxon>
        <taxon>environmental samples</taxon>
    </lineage>
</organism>
<protein>
    <submittedName>
        <fullName evidence="1">Uncharacterized protein</fullName>
    </submittedName>
</protein>
<dbReference type="EMBL" id="CADCTY010000611">
    <property type="protein sequence ID" value="CAA9328066.1"/>
    <property type="molecule type" value="Genomic_DNA"/>
</dbReference>
<evidence type="ECO:0000313" key="1">
    <source>
        <dbReference type="EMBL" id="CAA9328066.1"/>
    </source>
</evidence>
<dbReference type="AlphaFoldDB" id="A0A6J4LB83"/>
<sequence length="39" mass="4391">MAGPGILWVRAKARQDVLVLLQDILQSQISGHWLCFNVN</sequence>
<gene>
    <name evidence="1" type="ORF">AVDCRST_MAG94-1761</name>
</gene>
<accession>A0A6J4LB83</accession>
<proteinExistence type="predicted"/>
<name>A0A6J4LB83_9CYAN</name>
<reference evidence="1" key="1">
    <citation type="submission" date="2020-02" db="EMBL/GenBank/DDBJ databases">
        <authorList>
            <person name="Meier V. D."/>
        </authorList>
    </citation>
    <scope>NUCLEOTIDE SEQUENCE</scope>
    <source>
        <strain evidence="1">AVDCRST_MAG94</strain>
    </source>
</reference>